<dbReference type="AlphaFoldDB" id="A0A8J8SKF2"/>
<dbReference type="GO" id="GO:0004497">
    <property type="term" value="F:monooxygenase activity"/>
    <property type="evidence" value="ECO:0007669"/>
    <property type="project" value="UniProtKB-KW"/>
</dbReference>
<evidence type="ECO:0000256" key="2">
    <source>
        <dbReference type="ARBA" id="ARBA00022630"/>
    </source>
</evidence>
<evidence type="ECO:0000256" key="4">
    <source>
        <dbReference type="ARBA" id="ARBA00023002"/>
    </source>
</evidence>
<keyword evidence="2" id="KW-0285">Flavoprotein</keyword>
<evidence type="ECO:0000313" key="8">
    <source>
        <dbReference type="Proteomes" id="UP000679284"/>
    </source>
</evidence>
<dbReference type="SUPFAM" id="SSF54373">
    <property type="entry name" value="FAD-linked reductases, C-terminal domain"/>
    <property type="match status" value="1"/>
</dbReference>
<feature type="domain" description="FAD-binding" evidence="6">
    <location>
        <begin position="2"/>
        <end position="121"/>
    </location>
</feature>
<evidence type="ECO:0000259" key="6">
    <source>
        <dbReference type="Pfam" id="PF01494"/>
    </source>
</evidence>
<evidence type="ECO:0000256" key="3">
    <source>
        <dbReference type="ARBA" id="ARBA00022827"/>
    </source>
</evidence>
<dbReference type="KEGG" id="fap:GR316_03215"/>
<proteinExistence type="predicted"/>
<gene>
    <name evidence="7" type="ORF">GR316_03215</name>
</gene>
<comment type="cofactor">
    <cofactor evidence="1">
        <name>FAD</name>
        <dbReference type="ChEBI" id="CHEBI:57692"/>
    </cofactor>
</comment>
<dbReference type="InterPro" id="IPR002938">
    <property type="entry name" value="FAD-bd"/>
</dbReference>
<dbReference type="RefSeq" id="WP_211784616.1">
    <property type="nucleotide sequence ID" value="NZ_CP047289.1"/>
</dbReference>
<keyword evidence="8" id="KW-1185">Reference proteome</keyword>
<evidence type="ECO:0000313" key="7">
    <source>
        <dbReference type="EMBL" id="QUS35369.1"/>
    </source>
</evidence>
<dbReference type="SUPFAM" id="SSF51905">
    <property type="entry name" value="FAD/NAD(P)-binding domain"/>
    <property type="match status" value="1"/>
</dbReference>
<sequence>MTDVTILGAGIAGLAAARALAMDGWRVRVLEQAPALADVGAGLQIAPNGARVLQALGLEAELRAAALRAQAVELRDRAGARVLRMDLGGRDWFMIHRADLIGILADAARQAGATIEFNTRAAPQGPLTIAADGVHSASRALLNGPAPARFSGHVAWRALIPETGADPVAEVHMGPGRHLVSYPLRGGRLRNIVAVEERTAWAAEDWTQRDQSDALHRAFAMFGPRVRGWLESVREPWLWGLFLHPVAERWHGDGVILAGDAAHPTLPFMAQGANMALEDAWVLSRCLLSGDRGARYQALRQERCRRIVAVAARNARAYHLSGGAARAAHLALRIGGRLAPAAPIRRFDWIYGYDAVQAASSIQTGT</sequence>
<keyword evidence="4" id="KW-0560">Oxidoreductase</keyword>
<dbReference type="InterPro" id="IPR036188">
    <property type="entry name" value="FAD/NAD-bd_sf"/>
</dbReference>
<evidence type="ECO:0000256" key="1">
    <source>
        <dbReference type="ARBA" id="ARBA00001974"/>
    </source>
</evidence>
<dbReference type="InterPro" id="IPR050493">
    <property type="entry name" value="FAD-dep_Monooxygenase_BioMet"/>
</dbReference>
<dbReference type="PANTHER" id="PTHR13789">
    <property type="entry name" value="MONOOXYGENASE"/>
    <property type="match status" value="1"/>
</dbReference>
<dbReference type="Proteomes" id="UP000679284">
    <property type="component" value="Chromosome"/>
</dbReference>
<protein>
    <submittedName>
        <fullName evidence="7">NAD(P)-binding protein</fullName>
    </submittedName>
</protein>
<name>A0A8J8SKF2_9RHOB</name>
<evidence type="ECO:0000256" key="5">
    <source>
        <dbReference type="ARBA" id="ARBA00023033"/>
    </source>
</evidence>
<reference evidence="7" key="1">
    <citation type="submission" date="2020-01" db="EMBL/GenBank/DDBJ databases">
        <authorList>
            <person name="Yang Y."/>
            <person name="Kwon Y.M."/>
        </authorList>
    </citation>
    <scope>NUCLEOTIDE SEQUENCE</scope>
    <source>
        <strain evidence="7">PG104</strain>
    </source>
</reference>
<feature type="domain" description="FAD-binding" evidence="6">
    <location>
        <begin position="128"/>
        <end position="299"/>
    </location>
</feature>
<dbReference type="PANTHER" id="PTHR13789:SF318">
    <property type="entry name" value="GERANYLGERANYL DIPHOSPHATE REDUCTASE"/>
    <property type="match status" value="1"/>
</dbReference>
<dbReference type="Pfam" id="PF01494">
    <property type="entry name" value="FAD_binding_3"/>
    <property type="match status" value="2"/>
</dbReference>
<dbReference type="Gene3D" id="3.50.50.60">
    <property type="entry name" value="FAD/NAD(P)-binding domain"/>
    <property type="match status" value="1"/>
</dbReference>
<keyword evidence="5" id="KW-0503">Monooxygenase</keyword>
<dbReference type="EMBL" id="CP047289">
    <property type="protein sequence ID" value="QUS35369.1"/>
    <property type="molecule type" value="Genomic_DNA"/>
</dbReference>
<dbReference type="GO" id="GO:0071949">
    <property type="term" value="F:FAD binding"/>
    <property type="evidence" value="ECO:0007669"/>
    <property type="project" value="InterPro"/>
</dbReference>
<organism evidence="7 8">
    <name type="scientific">Falsirhodobacter algicola</name>
    <dbReference type="NCBI Taxonomy" id="2692330"/>
    <lineage>
        <taxon>Bacteria</taxon>
        <taxon>Pseudomonadati</taxon>
        <taxon>Pseudomonadota</taxon>
        <taxon>Alphaproteobacteria</taxon>
        <taxon>Rhodobacterales</taxon>
        <taxon>Paracoccaceae</taxon>
        <taxon>Falsirhodobacter</taxon>
    </lineage>
</organism>
<dbReference type="PRINTS" id="PR00420">
    <property type="entry name" value="RNGMNOXGNASE"/>
</dbReference>
<keyword evidence="3" id="KW-0274">FAD</keyword>
<accession>A0A8J8SKF2</accession>